<dbReference type="RefSeq" id="WP_245807312.1">
    <property type="nucleotide sequence ID" value="NZ_FZOB01000002.1"/>
</dbReference>
<evidence type="ECO:0000256" key="1">
    <source>
        <dbReference type="ARBA" id="ARBA00022618"/>
    </source>
</evidence>
<dbReference type="PANTHER" id="PTHR38429:SF1">
    <property type="entry name" value="SEPTATION PROTEIN SPOVG-RELATED"/>
    <property type="match status" value="1"/>
</dbReference>
<dbReference type="InterPro" id="IPR036751">
    <property type="entry name" value="SpoVG_sf"/>
</dbReference>
<evidence type="ECO:0000256" key="2">
    <source>
        <dbReference type="ARBA" id="ARBA00023210"/>
    </source>
</evidence>
<dbReference type="InterPro" id="IPR007170">
    <property type="entry name" value="SpoVG"/>
</dbReference>
<dbReference type="AlphaFoldDB" id="A0A238Y3I9"/>
<dbReference type="Gene3D" id="3.30.1120.40">
    <property type="entry name" value="Stage V sporulation protein G"/>
    <property type="match status" value="1"/>
</dbReference>
<evidence type="ECO:0000256" key="3">
    <source>
        <dbReference type="ARBA" id="ARBA00023306"/>
    </source>
</evidence>
<sequence length="99" mass="11628">MDMEVTDVKIYPFDTSSIGGNVKAVAEITINGILKIKDIKIIESNKGYFIQMPTRKTRNGEFVPVVEVENKDLYAHIRRKILDKFEEELKKYDFYFDEF</sequence>
<keyword evidence="5" id="KW-1185">Reference proteome</keyword>
<keyword evidence="1" id="KW-0132">Cell division</keyword>
<evidence type="ECO:0000313" key="5">
    <source>
        <dbReference type="Proteomes" id="UP000198405"/>
    </source>
</evidence>
<dbReference type="SUPFAM" id="SSF160537">
    <property type="entry name" value="SpoVG-like"/>
    <property type="match status" value="1"/>
</dbReference>
<reference evidence="5" key="1">
    <citation type="submission" date="2017-06" db="EMBL/GenBank/DDBJ databases">
        <authorList>
            <person name="Varghese N."/>
            <person name="Submissions S."/>
        </authorList>
    </citation>
    <scope>NUCLEOTIDE SEQUENCE [LARGE SCALE GENOMIC DNA]</scope>
    <source>
        <strain evidence="5">DSM 15668</strain>
    </source>
</reference>
<dbReference type="EMBL" id="FZOB01000002">
    <property type="protein sequence ID" value="SNR65697.1"/>
    <property type="molecule type" value="Genomic_DNA"/>
</dbReference>
<organism evidence="4 5">
    <name type="scientific">Desulfurobacterium atlanticum</name>
    <dbReference type="NCBI Taxonomy" id="240169"/>
    <lineage>
        <taxon>Bacteria</taxon>
        <taxon>Pseudomonadati</taxon>
        <taxon>Aquificota</taxon>
        <taxon>Aquificia</taxon>
        <taxon>Desulfurobacteriales</taxon>
        <taxon>Desulfurobacteriaceae</taxon>
        <taxon>Desulfurobacterium</taxon>
    </lineage>
</organism>
<proteinExistence type="predicted"/>
<keyword evidence="3" id="KW-0131">Cell cycle</keyword>
<dbReference type="GO" id="GO:0000917">
    <property type="term" value="P:division septum assembly"/>
    <property type="evidence" value="ECO:0007669"/>
    <property type="project" value="UniProtKB-KW"/>
</dbReference>
<dbReference type="Proteomes" id="UP000198405">
    <property type="component" value="Unassembled WGS sequence"/>
</dbReference>
<keyword evidence="2" id="KW-0717">Septation</keyword>
<name>A0A238Y3I9_9BACT</name>
<evidence type="ECO:0000313" key="4">
    <source>
        <dbReference type="EMBL" id="SNR65697.1"/>
    </source>
</evidence>
<protein>
    <submittedName>
        <fullName evidence="4">Stage V sporulation protein G</fullName>
    </submittedName>
</protein>
<gene>
    <name evidence="4" type="ORF">SAMN06265340_10287</name>
</gene>
<dbReference type="Pfam" id="PF04026">
    <property type="entry name" value="SpoVG"/>
    <property type="match status" value="1"/>
</dbReference>
<dbReference type="PANTHER" id="PTHR38429">
    <property type="entry name" value="SEPTATION PROTEIN SPOVG-RELATED"/>
    <property type="match status" value="1"/>
</dbReference>
<dbReference type="GO" id="GO:0030435">
    <property type="term" value="P:sporulation resulting in formation of a cellular spore"/>
    <property type="evidence" value="ECO:0007669"/>
    <property type="project" value="InterPro"/>
</dbReference>
<accession>A0A238Y3I9</accession>